<evidence type="ECO:0000259" key="2">
    <source>
        <dbReference type="PROSITE" id="PS50181"/>
    </source>
</evidence>
<dbReference type="PANTHER" id="PTHR31350:SF27">
    <property type="entry name" value="HEMIMETHYLATED DNA-BINDING DOMAIN-CONTAINING PROTEIN"/>
    <property type="match status" value="1"/>
</dbReference>
<dbReference type="Gene3D" id="2.30.30.390">
    <property type="entry name" value="Hemimethylated DNA-binding domain"/>
    <property type="match status" value="1"/>
</dbReference>
<accession>A0ABR1S0V7</accession>
<dbReference type="InterPro" id="IPR001810">
    <property type="entry name" value="F-box_dom"/>
</dbReference>
<dbReference type="EMBL" id="JAQQWK010000011">
    <property type="protein sequence ID" value="KAK8023758.1"/>
    <property type="molecule type" value="Genomic_DNA"/>
</dbReference>
<feature type="region of interest" description="Disordered" evidence="1">
    <location>
        <begin position="306"/>
        <end position="330"/>
    </location>
</feature>
<dbReference type="InterPro" id="IPR011722">
    <property type="entry name" value="Hemimethylated_DNA-bd_dom"/>
</dbReference>
<reference evidence="3 4" key="1">
    <citation type="submission" date="2023-01" db="EMBL/GenBank/DDBJ databases">
        <title>Analysis of 21 Apiospora genomes using comparative genomics revels a genus with tremendous synthesis potential of carbohydrate active enzymes and secondary metabolites.</title>
        <authorList>
            <person name="Sorensen T."/>
        </authorList>
    </citation>
    <scope>NUCLEOTIDE SEQUENCE [LARGE SCALE GENOMIC DNA]</scope>
    <source>
        <strain evidence="3 4">CBS 33761</strain>
    </source>
</reference>
<dbReference type="InterPro" id="IPR036623">
    <property type="entry name" value="Hemimethylated_DNA-bd_sf"/>
</dbReference>
<dbReference type="SMART" id="SM00992">
    <property type="entry name" value="YccV-like"/>
    <property type="match status" value="1"/>
</dbReference>
<dbReference type="PROSITE" id="PS50181">
    <property type="entry name" value="FBOX"/>
    <property type="match status" value="1"/>
</dbReference>
<dbReference type="Pfam" id="PF13369">
    <property type="entry name" value="Transglut_core2"/>
    <property type="match status" value="1"/>
</dbReference>
<comment type="caution">
    <text evidence="3">The sequence shown here is derived from an EMBL/GenBank/DDBJ whole genome shotgun (WGS) entry which is preliminary data.</text>
</comment>
<evidence type="ECO:0000313" key="4">
    <source>
        <dbReference type="Proteomes" id="UP001444661"/>
    </source>
</evidence>
<organism evidence="3 4">
    <name type="scientific">Apiospora rasikravindrae</name>
    <dbReference type="NCBI Taxonomy" id="990691"/>
    <lineage>
        <taxon>Eukaryota</taxon>
        <taxon>Fungi</taxon>
        <taxon>Dikarya</taxon>
        <taxon>Ascomycota</taxon>
        <taxon>Pezizomycotina</taxon>
        <taxon>Sordariomycetes</taxon>
        <taxon>Xylariomycetidae</taxon>
        <taxon>Amphisphaeriales</taxon>
        <taxon>Apiosporaceae</taxon>
        <taxon>Apiospora</taxon>
    </lineage>
</organism>
<proteinExistence type="predicted"/>
<dbReference type="CDD" id="cd09917">
    <property type="entry name" value="F-box_SF"/>
    <property type="match status" value="1"/>
</dbReference>
<evidence type="ECO:0000256" key="1">
    <source>
        <dbReference type="SAM" id="MobiDB-lite"/>
    </source>
</evidence>
<dbReference type="PANTHER" id="PTHR31350">
    <property type="entry name" value="SI:DKEY-261L7.2"/>
    <property type="match status" value="1"/>
</dbReference>
<keyword evidence="4" id="KW-1185">Reference proteome</keyword>
<dbReference type="Proteomes" id="UP001444661">
    <property type="component" value="Unassembled WGS sequence"/>
</dbReference>
<dbReference type="Gene3D" id="1.20.1280.50">
    <property type="match status" value="1"/>
</dbReference>
<feature type="domain" description="F-box" evidence="2">
    <location>
        <begin position="6"/>
        <end position="52"/>
    </location>
</feature>
<dbReference type="InterPro" id="IPR032698">
    <property type="entry name" value="SirB1_N"/>
</dbReference>
<dbReference type="NCBIfam" id="TIGR02097">
    <property type="entry name" value="yccV"/>
    <property type="match status" value="1"/>
</dbReference>
<dbReference type="Pfam" id="PF08755">
    <property type="entry name" value="YccV-like"/>
    <property type="match status" value="1"/>
</dbReference>
<dbReference type="Pfam" id="PF12937">
    <property type="entry name" value="F-box-like"/>
    <property type="match status" value="1"/>
</dbReference>
<sequence length="616" mass="70043">MMATTEQPLDRLPDELLLSIASHLPPAEAIAFSLTNERHNRIVGETLRWRKLCLSRWRYGLAPRYRPNLAENFPLEVPWRQLVETRQATDQKAEALFDDLLRTQQGRIRRMEEVAALGYDVKDLLLRWQDKTPDDADDVLARRFYASAILDLIHRTIAIDIWTRLAKDDMKIELVDALGAYDLFVLNGKWGDLEDIHEELGKIADDVPGHYGRKGWDACDKKQRALKIAEFLRERNLLGNPDGTAYHDLRNNFLSMALFAPPHTSLPLQSVALYCAVAQRHDINAQPSNYPGHVYAVVDGPWSSRNDEGQLGSELADDNPPLSSGSAHTTGQRMYLDPFNSAHEVAAIHLARSLQDRRLPAGQVATMMGPTSVAEAARRAGRNILRSAQSAFHEDGGPLAYETATYVGLWNAVLLGDGQVRTRENTLEQSRLYAAPLLERLLRHFPQEIGLAEKLYASLFPHDEEEGSSNQEPHPMDPSEEIAAFRTADDQPRTPKTRPTNDAEGLEVKYRVGQYFEHRRYQYEGIVTGWDEICKMPEAWIQQMRVDDLEDGRGQPFYHIIDTHRTARYVAQENILPLTREPTGDLITKIAGRYFKRWDSEACVFVSNLKEEYPED</sequence>
<name>A0ABR1S0V7_9PEZI</name>
<dbReference type="InterPro" id="IPR036047">
    <property type="entry name" value="F-box-like_dom_sf"/>
</dbReference>
<dbReference type="SUPFAM" id="SSF81383">
    <property type="entry name" value="F-box domain"/>
    <property type="match status" value="1"/>
</dbReference>
<feature type="region of interest" description="Disordered" evidence="1">
    <location>
        <begin position="485"/>
        <end position="504"/>
    </location>
</feature>
<gene>
    <name evidence="3" type="ORF">PG993_011824</name>
</gene>
<evidence type="ECO:0000313" key="3">
    <source>
        <dbReference type="EMBL" id="KAK8023758.1"/>
    </source>
</evidence>
<protein>
    <submittedName>
        <fullName evidence="3">F-box only protein</fullName>
    </submittedName>
</protein>
<feature type="compositionally biased region" description="Polar residues" evidence="1">
    <location>
        <begin position="321"/>
        <end position="330"/>
    </location>
</feature>
<dbReference type="SUPFAM" id="SSF141255">
    <property type="entry name" value="YccV-like"/>
    <property type="match status" value="1"/>
</dbReference>